<name>A0AAV0D9N3_9ASTE</name>
<dbReference type="EMBL" id="CAMAPF010000084">
    <property type="protein sequence ID" value="CAH9095515.1"/>
    <property type="molecule type" value="Genomic_DNA"/>
</dbReference>
<evidence type="ECO:0000313" key="2">
    <source>
        <dbReference type="EMBL" id="CAH9095515.1"/>
    </source>
</evidence>
<feature type="region of interest" description="Disordered" evidence="1">
    <location>
        <begin position="18"/>
        <end position="39"/>
    </location>
</feature>
<organism evidence="2 3">
    <name type="scientific">Cuscuta epithymum</name>
    <dbReference type="NCBI Taxonomy" id="186058"/>
    <lineage>
        <taxon>Eukaryota</taxon>
        <taxon>Viridiplantae</taxon>
        <taxon>Streptophyta</taxon>
        <taxon>Embryophyta</taxon>
        <taxon>Tracheophyta</taxon>
        <taxon>Spermatophyta</taxon>
        <taxon>Magnoliopsida</taxon>
        <taxon>eudicotyledons</taxon>
        <taxon>Gunneridae</taxon>
        <taxon>Pentapetalae</taxon>
        <taxon>asterids</taxon>
        <taxon>lamiids</taxon>
        <taxon>Solanales</taxon>
        <taxon>Convolvulaceae</taxon>
        <taxon>Cuscuteae</taxon>
        <taxon>Cuscuta</taxon>
        <taxon>Cuscuta subgen. Cuscuta</taxon>
    </lineage>
</organism>
<proteinExistence type="predicted"/>
<comment type="caution">
    <text evidence="2">The sequence shown here is derived from an EMBL/GenBank/DDBJ whole genome shotgun (WGS) entry which is preliminary data.</text>
</comment>
<evidence type="ECO:0000313" key="3">
    <source>
        <dbReference type="Proteomes" id="UP001152523"/>
    </source>
</evidence>
<keyword evidence="3" id="KW-1185">Reference proteome</keyword>
<sequence>MNSLKYPLAYPYGLTCRSRSSQPFNRRHRSSPQSIQHTSSKLQLDLPANLLSQPHRPFDAGTMTMWKGEVKRMCFRPKAWWCRKGRGWVSQGRGLGKEGVG</sequence>
<gene>
    <name evidence="2" type="ORF">CEPIT_LOCUS13307</name>
</gene>
<reference evidence="2" key="1">
    <citation type="submission" date="2022-07" db="EMBL/GenBank/DDBJ databases">
        <authorList>
            <person name="Macas J."/>
            <person name="Novak P."/>
            <person name="Neumann P."/>
        </authorList>
    </citation>
    <scope>NUCLEOTIDE SEQUENCE</scope>
</reference>
<accession>A0AAV0D9N3</accession>
<dbReference type="AlphaFoldDB" id="A0AAV0D9N3"/>
<evidence type="ECO:0000256" key="1">
    <source>
        <dbReference type="SAM" id="MobiDB-lite"/>
    </source>
</evidence>
<dbReference type="Proteomes" id="UP001152523">
    <property type="component" value="Unassembled WGS sequence"/>
</dbReference>
<protein>
    <submittedName>
        <fullName evidence="2">Uncharacterized protein</fullName>
    </submittedName>
</protein>